<keyword evidence="3" id="KW-1185">Reference proteome</keyword>
<protein>
    <submittedName>
        <fullName evidence="2">Galactose 1-dehydrogenase</fullName>
    </submittedName>
</protein>
<dbReference type="AlphaFoldDB" id="A0A2A2GIG7"/>
<dbReference type="PANTHER" id="PTHR43818">
    <property type="entry name" value="BCDNA.GH03377"/>
    <property type="match status" value="1"/>
</dbReference>
<gene>
    <name evidence="2" type="ORF">CK240_11990</name>
</gene>
<evidence type="ECO:0000313" key="3">
    <source>
        <dbReference type="Proteomes" id="UP000218023"/>
    </source>
</evidence>
<dbReference type="Proteomes" id="UP000218023">
    <property type="component" value="Unassembled WGS sequence"/>
</dbReference>
<reference evidence="2 3" key="1">
    <citation type="submission" date="2017-09" db="EMBL/GenBank/DDBJ databases">
        <title>Paracoccus alkalisoli sp. nov., isolated from saline alkaline soil.</title>
        <authorList>
            <person name="Dong X."/>
            <person name="Zhang G."/>
        </authorList>
    </citation>
    <scope>NUCLEOTIDE SEQUENCE [LARGE SCALE GENOMIC DNA]</scope>
    <source>
        <strain evidence="2 3">WN007</strain>
    </source>
</reference>
<dbReference type="PANTHER" id="PTHR43818:SF7">
    <property type="entry name" value="DEHYDROGENASE"/>
    <property type="match status" value="1"/>
</dbReference>
<sequence length="338" mass="36218">MTTCRARTRARTSTSFSAAADRRWVVTATEPVGIAVVGLGKIARDQHLPSIAANPAFRLAATVSRNASLPDVPSFAGLEEALAAMPGVGAVALCVPPQVRFGMARAALEAGRDVLLEKPPGASMAEVMALDRLARDAGRVLYATWHSRHAAGVAPARDWLADRRILGGRITWREDVRRWHPGQDWIWQAGGLGVFDPGINALSVLTAILPVEVFVSAAELEFPANRDTPIAARLTLRTTEGRAVEADFDWRQTGPQTWEIELDTDAGPLLLTGGGAQAQAGGAVLAQAETLASEYDGIYAEFARLLAARESAVDLRPQLHVADAFMLGRRVQTDAFED</sequence>
<evidence type="ECO:0000259" key="1">
    <source>
        <dbReference type="Pfam" id="PF01408"/>
    </source>
</evidence>
<evidence type="ECO:0000313" key="2">
    <source>
        <dbReference type="EMBL" id="PAU96794.1"/>
    </source>
</evidence>
<organism evidence="2 3">
    <name type="scientific">Paracoccus salipaludis</name>
    <dbReference type="NCBI Taxonomy" id="2032623"/>
    <lineage>
        <taxon>Bacteria</taxon>
        <taxon>Pseudomonadati</taxon>
        <taxon>Pseudomonadota</taxon>
        <taxon>Alphaproteobacteria</taxon>
        <taxon>Rhodobacterales</taxon>
        <taxon>Paracoccaceae</taxon>
        <taxon>Paracoccus</taxon>
    </lineage>
</organism>
<dbReference type="EMBL" id="NSJZ01000010">
    <property type="protein sequence ID" value="PAU96794.1"/>
    <property type="molecule type" value="Genomic_DNA"/>
</dbReference>
<dbReference type="Pfam" id="PF01408">
    <property type="entry name" value="GFO_IDH_MocA"/>
    <property type="match status" value="1"/>
</dbReference>
<dbReference type="InterPro" id="IPR000683">
    <property type="entry name" value="Gfo/Idh/MocA-like_OxRdtase_N"/>
</dbReference>
<dbReference type="InterPro" id="IPR036291">
    <property type="entry name" value="NAD(P)-bd_dom_sf"/>
</dbReference>
<name>A0A2A2GIG7_9RHOB</name>
<dbReference type="Gene3D" id="3.30.360.10">
    <property type="entry name" value="Dihydrodipicolinate Reductase, domain 2"/>
    <property type="match status" value="1"/>
</dbReference>
<dbReference type="GO" id="GO:0000166">
    <property type="term" value="F:nucleotide binding"/>
    <property type="evidence" value="ECO:0007669"/>
    <property type="project" value="InterPro"/>
</dbReference>
<proteinExistence type="predicted"/>
<accession>A0A2A2GIG7</accession>
<comment type="caution">
    <text evidence="2">The sequence shown here is derived from an EMBL/GenBank/DDBJ whole genome shotgun (WGS) entry which is preliminary data.</text>
</comment>
<dbReference type="OrthoDB" id="9813657at2"/>
<feature type="domain" description="Gfo/Idh/MocA-like oxidoreductase N-terminal" evidence="1">
    <location>
        <begin position="33"/>
        <end position="142"/>
    </location>
</feature>
<dbReference type="InterPro" id="IPR050463">
    <property type="entry name" value="Gfo/Idh/MocA_oxidrdct_glycsds"/>
</dbReference>
<dbReference type="Gene3D" id="3.40.50.720">
    <property type="entry name" value="NAD(P)-binding Rossmann-like Domain"/>
    <property type="match status" value="1"/>
</dbReference>
<dbReference type="SUPFAM" id="SSF51735">
    <property type="entry name" value="NAD(P)-binding Rossmann-fold domains"/>
    <property type="match status" value="1"/>
</dbReference>